<keyword evidence="15" id="KW-1185">Reference proteome</keyword>
<keyword evidence="5" id="KW-0653">Protein transport</keyword>
<evidence type="ECO:0000259" key="10">
    <source>
        <dbReference type="PROSITE" id="PS50893"/>
    </source>
</evidence>
<dbReference type="EMBL" id="JAFREP010000002">
    <property type="protein sequence ID" value="MBO1317366.1"/>
    <property type="molecule type" value="Genomic_DNA"/>
</dbReference>
<feature type="transmembrane region" description="Helical" evidence="9">
    <location>
        <begin position="302"/>
        <end position="321"/>
    </location>
</feature>
<dbReference type="Pfam" id="PF00005">
    <property type="entry name" value="ABC_tran"/>
    <property type="match status" value="1"/>
</dbReference>
<comment type="subcellular location">
    <subcellularLocation>
        <location evidence="1">Cell membrane</location>
        <topology evidence="1">Multi-pass membrane protein</topology>
    </subcellularLocation>
</comment>
<dbReference type="InterPro" id="IPR003593">
    <property type="entry name" value="AAA+_ATPase"/>
</dbReference>
<dbReference type="SMART" id="SM00382">
    <property type="entry name" value="AAA"/>
    <property type="match status" value="1"/>
</dbReference>
<sequence length="878" mass="96943">MKRRFLVPEIVQSSQMDCGPAALSAVLNGFGLDVGFGRMREACQTSVDGTSIDTLEEVAVALGLPAEQMMLPDDHLLLPDTDLLPALAVVSLPGGGHHFIVIWRRHGRWFQIMDPAHGRKWVSARQLKRQLYQHRHALSHADWFAWARTSKHFVFPLIQRLTALGFSKDAAQVQVVETLQNEDYRPLATLDAATRCVRALKSGGAVRAKSAAKRLISRLYERDLAGDSLGTCIPEAYWSVNTAPQDTHLMMRGAVFISFQPGTLDEAENEPSETDTALRRAVGEKEPAVAGLLWQTIRADGWWAPLTILFLALLQAGGVLFETLLWRGLMEIGNGLPLPEQRLAGGMVLWLFAVTLLLLQIPQKVAQLRMGRNLETRLRAAFLAKIPRLGERYFHGRLTGDMAERNHMLHHIRGLPLMVTRLISAVCALVFTCGGAIWLAPHLAGPILLAGITAALLPLGIYPLLAERDMRVRAHEGALSRFYLDALKGAAPIRAHAAQGAVTREHERRLTAWVQAAYQLLTASTLTRLQSLVGVALTFWIVSRQVQIQQDGTLLLLIYWLLQIPDLGQQIAAAVSALPAYRSTTLRFMEPLAAPDEHHQPTATEPHQPTDTRGPALRFEAVAVTLGRQAVLSGVNLDIQPGEHLALVGPSGAGKSSLLGLLLGRYPVSEGAVWVDGTRLDNEGLPGLRRETAWIDPAVTLWNDTLLNNLTYGNEPEPVPLEPVLEAAELMPILDKRNQGLQTQIGEAGTRLSGGEGQRVRLGRGLLRRNARLILLDEAFRGLDRATRAAKLRMVRAWWPQATLIYVSHDLDSTLSFDRVCVIEGGRLVQDGSPEQLRNQPGPYQRLLRAEQELMDSLWADPDQRRLRLVNGKLEAQP</sequence>
<evidence type="ECO:0000313" key="15">
    <source>
        <dbReference type="Proteomes" id="UP000664417"/>
    </source>
</evidence>
<dbReference type="RefSeq" id="WP_207856602.1">
    <property type="nucleotide sequence ID" value="NZ_JAFREP010000002.1"/>
</dbReference>
<feature type="domain" description="Peptidase C39" evidence="12">
    <location>
        <begin position="12"/>
        <end position="138"/>
    </location>
</feature>
<keyword evidence="7 9" id="KW-0472">Membrane</keyword>
<evidence type="ECO:0000256" key="4">
    <source>
        <dbReference type="ARBA" id="ARBA00022840"/>
    </source>
</evidence>
<evidence type="ECO:0000256" key="9">
    <source>
        <dbReference type="SAM" id="Phobius"/>
    </source>
</evidence>
<accession>A0A8J7QAS3</accession>
<keyword evidence="8" id="KW-0080">Bacteriocin transport</keyword>
<evidence type="ECO:0000313" key="13">
    <source>
        <dbReference type="EMBL" id="MBO1317366.1"/>
    </source>
</evidence>
<keyword evidence="2 9" id="KW-0812">Transmembrane</keyword>
<dbReference type="Gene3D" id="3.90.70.10">
    <property type="entry name" value="Cysteine proteinases"/>
    <property type="match status" value="1"/>
</dbReference>
<dbReference type="GO" id="GO:0140359">
    <property type="term" value="F:ABC-type transporter activity"/>
    <property type="evidence" value="ECO:0007669"/>
    <property type="project" value="InterPro"/>
</dbReference>
<dbReference type="GO" id="GO:0005886">
    <property type="term" value="C:plasma membrane"/>
    <property type="evidence" value="ECO:0007669"/>
    <property type="project" value="UniProtKB-SubCell"/>
</dbReference>
<feature type="transmembrane region" description="Helical" evidence="9">
    <location>
        <begin position="341"/>
        <end position="361"/>
    </location>
</feature>
<keyword evidence="3" id="KW-0547">Nucleotide-binding</keyword>
<dbReference type="EMBL" id="JAFREP010000006">
    <property type="protein sequence ID" value="MBO1318673.1"/>
    <property type="molecule type" value="Genomic_DNA"/>
</dbReference>
<dbReference type="GO" id="GO:0016887">
    <property type="term" value="F:ATP hydrolysis activity"/>
    <property type="evidence" value="ECO:0007669"/>
    <property type="project" value="InterPro"/>
</dbReference>
<dbReference type="InterPro" id="IPR011527">
    <property type="entry name" value="ABC1_TM_dom"/>
</dbReference>
<feature type="transmembrane region" description="Helical" evidence="9">
    <location>
        <begin position="446"/>
        <end position="465"/>
    </location>
</feature>
<reference evidence="13" key="1">
    <citation type="submission" date="2021-03" db="EMBL/GenBank/DDBJ databases">
        <authorList>
            <person name="Wang G."/>
        </authorList>
    </citation>
    <scope>NUCLEOTIDE SEQUENCE</scope>
    <source>
        <strain evidence="13">KCTC 12899</strain>
    </source>
</reference>
<dbReference type="Gene3D" id="3.40.50.300">
    <property type="entry name" value="P-loop containing nucleotide triphosphate hydrolases"/>
    <property type="match status" value="1"/>
</dbReference>
<dbReference type="InterPro" id="IPR003439">
    <property type="entry name" value="ABC_transporter-like_ATP-bd"/>
</dbReference>
<evidence type="ECO:0000259" key="12">
    <source>
        <dbReference type="PROSITE" id="PS50990"/>
    </source>
</evidence>
<dbReference type="InterPro" id="IPR027417">
    <property type="entry name" value="P-loop_NTPase"/>
</dbReference>
<dbReference type="AlphaFoldDB" id="A0A8J7QAS3"/>
<dbReference type="PROSITE" id="PS50990">
    <property type="entry name" value="PEPTIDASE_C39"/>
    <property type="match status" value="1"/>
</dbReference>
<dbReference type="SUPFAM" id="SSF90123">
    <property type="entry name" value="ABC transporter transmembrane region"/>
    <property type="match status" value="1"/>
</dbReference>
<evidence type="ECO:0000256" key="8">
    <source>
        <dbReference type="ARBA" id="ARBA00043264"/>
    </source>
</evidence>
<feature type="domain" description="ABC transmembrane type-1" evidence="11">
    <location>
        <begin position="306"/>
        <end position="547"/>
    </location>
</feature>
<feature type="transmembrane region" description="Helical" evidence="9">
    <location>
        <begin position="415"/>
        <end position="440"/>
    </location>
</feature>
<feature type="domain" description="ABC transporter" evidence="10">
    <location>
        <begin position="617"/>
        <end position="850"/>
    </location>
</feature>
<dbReference type="GO" id="GO:0006508">
    <property type="term" value="P:proteolysis"/>
    <property type="evidence" value="ECO:0007669"/>
    <property type="project" value="InterPro"/>
</dbReference>
<protein>
    <submittedName>
        <fullName evidence="13">ATP-binding cassette domain-containing protein</fullName>
    </submittedName>
</protein>
<keyword evidence="6 9" id="KW-1133">Transmembrane helix</keyword>
<evidence type="ECO:0000256" key="5">
    <source>
        <dbReference type="ARBA" id="ARBA00022927"/>
    </source>
</evidence>
<dbReference type="PROSITE" id="PS50893">
    <property type="entry name" value="ABC_TRANSPORTER_2"/>
    <property type="match status" value="1"/>
</dbReference>
<evidence type="ECO:0000256" key="3">
    <source>
        <dbReference type="ARBA" id="ARBA00022741"/>
    </source>
</evidence>
<dbReference type="SUPFAM" id="SSF52540">
    <property type="entry name" value="P-loop containing nucleoside triphosphate hydrolases"/>
    <property type="match status" value="1"/>
</dbReference>
<dbReference type="GO" id="GO:0005524">
    <property type="term" value="F:ATP binding"/>
    <property type="evidence" value="ECO:0007669"/>
    <property type="project" value="UniProtKB-KW"/>
</dbReference>
<keyword evidence="5" id="KW-0813">Transport</keyword>
<dbReference type="InterPro" id="IPR005074">
    <property type="entry name" value="Peptidase_C39"/>
</dbReference>
<dbReference type="Proteomes" id="UP000664417">
    <property type="component" value="Unassembled WGS sequence"/>
</dbReference>
<evidence type="ECO:0000256" key="2">
    <source>
        <dbReference type="ARBA" id="ARBA00022692"/>
    </source>
</evidence>
<evidence type="ECO:0000313" key="14">
    <source>
        <dbReference type="EMBL" id="MBO1318673.1"/>
    </source>
</evidence>
<dbReference type="InterPro" id="IPR036640">
    <property type="entry name" value="ABC1_TM_sf"/>
</dbReference>
<organism evidence="13 15">
    <name type="scientific">Acanthopleuribacter pedis</name>
    <dbReference type="NCBI Taxonomy" id="442870"/>
    <lineage>
        <taxon>Bacteria</taxon>
        <taxon>Pseudomonadati</taxon>
        <taxon>Acidobacteriota</taxon>
        <taxon>Holophagae</taxon>
        <taxon>Acanthopleuribacterales</taxon>
        <taxon>Acanthopleuribacteraceae</taxon>
        <taxon>Acanthopleuribacter</taxon>
    </lineage>
</organism>
<dbReference type="PROSITE" id="PS50929">
    <property type="entry name" value="ABC_TM1F"/>
    <property type="match status" value="1"/>
</dbReference>
<dbReference type="Pfam" id="PF03412">
    <property type="entry name" value="Peptidase_C39"/>
    <property type="match status" value="1"/>
</dbReference>
<dbReference type="GO" id="GO:0008233">
    <property type="term" value="F:peptidase activity"/>
    <property type="evidence" value="ECO:0007669"/>
    <property type="project" value="InterPro"/>
</dbReference>
<evidence type="ECO:0000259" key="11">
    <source>
        <dbReference type="PROSITE" id="PS50929"/>
    </source>
</evidence>
<gene>
    <name evidence="13" type="ORF">J3U88_02755</name>
    <name evidence="14" type="ORF">J3U88_09395</name>
</gene>
<evidence type="ECO:0000256" key="6">
    <source>
        <dbReference type="ARBA" id="ARBA00022989"/>
    </source>
</evidence>
<dbReference type="GO" id="GO:0034040">
    <property type="term" value="F:ATPase-coupled lipid transmembrane transporter activity"/>
    <property type="evidence" value="ECO:0007669"/>
    <property type="project" value="TreeGrafter"/>
</dbReference>
<dbReference type="GO" id="GO:0043213">
    <property type="term" value="P:bacteriocin transport"/>
    <property type="evidence" value="ECO:0007669"/>
    <property type="project" value="UniProtKB-KW"/>
</dbReference>
<comment type="caution">
    <text evidence="13">The sequence shown here is derived from an EMBL/GenBank/DDBJ whole genome shotgun (WGS) entry which is preliminary data.</text>
</comment>
<dbReference type="PANTHER" id="PTHR24221:SF654">
    <property type="entry name" value="ATP-BINDING CASSETTE SUB-FAMILY B MEMBER 6"/>
    <property type="match status" value="1"/>
</dbReference>
<name>A0A8J7QAS3_9BACT</name>
<keyword evidence="4 13" id="KW-0067">ATP-binding</keyword>
<proteinExistence type="predicted"/>
<dbReference type="Gene3D" id="1.20.1560.10">
    <property type="entry name" value="ABC transporter type 1, transmembrane domain"/>
    <property type="match status" value="1"/>
</dbReference>
<dbReference type="InterPro" id="IPR039421">
    <property type="entry name" value="Type_1_exporter"/>
</dbReference>
<dbReference type="GO" id="GO:0015031">
    <property type="term" value="P:protein transport"/>
    <property type="evidence" value="ECO:0007669"/>
    <property type="project" value="UniProtKB-KW"/>
</dbReference>
<dbReference type="PANTHER" id="PTHR24221">
    <property type="entry name" value="ATP-BINDING CASSETTE SUB-FAMILY B"/>
    <property type="match status" value="1"/>
</dbReference>
<evidence type="ECO:0000256" key="7">
    <source>
        <dbReference type="ARBA" id="ARBA00023136"/>
    </source>
</evidence>
<evidence type="ECO:0000256" key="1">
    <source>
        <dbReference type="ARBA" id="ARBA00004651"/>
    </source>
</evidence>